<dbReference type="EMBL" id="JADGJD010000025">
    <property type="protein sequence ID" value="KAJ3056648.1"/>
    <property type="molecule type" value="Genomic_DNA"/>
</dbReference>
<evidence type="ECO:0000313" key="2">
    <source>
        <dbReference type="EMBL" id="KAJ3056648.1"/>
    </source>
</evidence>
<protein>
    <recommendedName>
        <fullName evidence="1">Enoyl reductase (ER) domain-containing protein</fullName>
    </recommendedName>
</protein>
<feature type="domain" description="Enoyl reductase (ER)" evidence="1">
    <location>
        <begin position="15"/>
        <end position="303"/>
    </location>
</feature>
<dbReference type="SUPFAM" id="SSF50129">
    <property type="entry name" value="GroES-like"/>
    <property type="match status" value="1"/>
</dbReference>
<dbReference type="SMART" id="SM00829">
    <property type="entry name" value="PKS_ER"/>
    <property type="match status" value="1"/>
</dbReference>
<dbReference type="GO" id="GO:0016651">
    <property type="term" value="F:oxidoreductase activity, acting on NAD(P)H"/>
    <property type="evidence" value="ECO:0007669"/>
    <property type="project" value="InterPro"/>
</dbReference>
<dbReference type="InterPro" id="IPR020843">
    <property type="entry name" value="ER"/>
</dbReference>
<dbReference type="PANTHER" id="PTHR45348:SF2">
    <property type="entry name" value="ZINC-TYPE ALCOHOL DEHYDROGENASE-LIKE PROTEIN C2E1P3.01"/>
    <property type="match status" value="1"/>
</dbReference>
<evidence type="ECO:0000313" key="3">
    <source>
        <dbReference type="Proteomes" id="UP001212841"/>
    </source>
</evidence>
<dbReference type="Pfam" id="PF00107">
    <property type="entry name" value="ADH_zinc_N"/>
    <property type="match status" value="1"/>
</dbReference>
<gene>
    <name evidence="2" type="ORF">HK097_005323</name>
</gene>
<dbReference type="InterPro" id="IPR013149">
    <property type="entry name" value="ADH-like_C"/>
</dbReference>
<proteinExistence type="predicted"/>
<organism evidence="2 3">
    <name type="scientific">Rhizophlyctis rosea</name>
    <dbReference type="NCBI Taxonomy" id="64517"/>
    <lineage>
        <taxon>Eukaryota</taxon>
        <taxon>Fungi</taxon>
        <taxon>Fungi incertae sedis</taxon>
        <taxon>Chytridiomycota</taxon>
        <taxon>Chytridiomycota incertae sedis</taxon>
        <taxon>Chytridiomycetes</taxon>
        <taxon>Rhizophlyctidales</taxon>
        <taxon>Rhizophlyctidaceae</taxon>
        <taxon>Rhizophlyctis</taxon>
    </lineage>
</organism>
<dbReference type="InterPro" id="IPR013154">
    <property type="entry name" value="ADH-like_N"/>
</dbReference>
<dbReference type="CDD" id="cd08249">
    <property type="entry name" value="enoyl_reductase_like"/>
    <property type="match status" value="1"/>
</dbReference>
<dbReference type="AlphaFoldDB" id="A0AAD5SKV2"/>
<keyword evidence="3" id="KW-1185">Reference proteome</keyword>
<reference evidence="2" key="1">
    <citation type="submission" date="2020-05" db="EMBL/GenBank/DDBJ databases">
        <title>Phylogenomic resolution of chytrid fungi.</title>
        <authorList>
            <person name="Stajich J.E."/>
            <person name="Amses K."/>
            <person name="Simmons R."/>
            <person name="Seto K."/>
            <person name="Myers J."/>
            <person name="Bonds A."/>
            <person name="Quandt C.A."/>
            <person name="Barry K."/>
            <person name="Liu P."/>
            <person name="Grigoriev I."/>
            <person name="Longcore J.E."/>
            <person name="James T.Y."/>
        </authorList>
    </citation>
    <scope>NUCLEOTIDE SEQUENCE</scope>
    <source>
        <strain evidence="2">JEL0318</strain>
    </source>
</reference>
<dbReference type="InterPro" id="IPR036291">
    <property type="entry name" value="NAD(P)-bd_dom_sf"/>
</dbReference>
<sequence>MPTSQHQAAVIQSRGKKALPILVSTSPLRPTDILIRTHYAALNPADYICRDNGMFLLNYPAVLGCDLSGVIEAIGSGVDASEFKIGARVLASSTSFQEKKPEFGAFQEKVMVPGERVSLIPDHVSFEEAATIPLAVHTVFWGLHVIGLISSTSSWSLPQSFLTTSSSKPAILVWGASSSVGVMAVQICTFLGFSVYATASSKHHNHIKQLGAHRVFDYNDTNVVGNIVAAVKEDGATMTTGYLAIGSFSQCVDVLSKLRPSPSAPPSKLAYAGMMPLTASNLLSIARWAVFSAPKGVKAKFVVAPSDARESKALSKYIFGSWLKERLEKKEIAPASKPRIVGGLDAVDKGLDELKKGVSGEKLIIKVVSD</sequence>
<dbReference type="InterPro" id="IPR047122">
    <property type="entry name" value="Trans-enoyl_RdTase-like"/>
</dbReference>
<dbReference type="PANTHER" id="PTHR45348">
    <property type="entry name" value="HYPOTHETICAL OXIDOREDUCTASE (EUROFUNG)"/>
    <property type="match status" value="1"/>
</dbReference>
<dbReference type="InterPro" id="IPR011032">
    <property type="entry name" value="GroES-like_sf"/>
</dbReference>
<dbReference type="Gene3D" id="3.90.180.10">
    <property type="entry name" value="Medium-chain alcohol dehydrogenases, catalytic domain"/>
    <property type="match status" value="1"/>
</dbReference>
<name>A0AAD5SKV2_9FUNG</name>
<dbReference type="SUPFAM" id="SSF51735">
    <property type="entry name" value="NAD(P)-binding Rossmann-fold domains"/>
    <property type="match status" value="1"/>
</dbReference>
<dbReference type="Proteomes" id="UP001212841">
    <property type="component" value="Unassembled WGS sequence"/>
</dbReference>
<evidence type="ECO:0000259" key="1">
    <source>
        <dbReference type="SMART" id="SM00829"/>
    </source>
</evidence>
<dbReference type="Pfam" id="PF08240">
    <property type="entry name" value="ADH_N"/>
    <property type="match status" value="1"/>
</dbReference>
<accession>A0AAD5SKV2</accession>
<comment type="caution">
    <text evidence="2">The sequence shown here is derived from an EMBL/GenBank/DDBJ whole genome shotgun (WGS) entry which is preliminary data.</text>
</comment>
<dbReference type="Gene3D" id="3.40.50.720">
    <property type="entry name" value="NAD(P)-binding Rossmann-like Domain"/>
    <property type="match status" value="1"/>
</dbReference>